<dbReference type="EMBL" id="JACMYG010000042">
    <property type="protein sequence ID" value="MBC2693217.1"/>
    <property type="molecule type" value="Genomic_DNA"/>
</dbReference>
<comment type="caution">
    <text evidence="1">The sequence shown here is derived from an EMBL/GenBank/DDBJ whole genome shotgun (WGS) entry which is preliminary data.</text>
</comment>
<dbReference type="RefSeq" id="WP_185819126.1">
    <property type="nucleotide sequence ID" value="NZ_JACMYG010000042.1"/>
</dbReference>
<evidence type="ECO:0000313" key="2">
    <source>
        <dbReference type="Proteomes" id="UP000526003"/>
    </source>
</evidence>
<keyword evidence="2" id="KW-1185">Reference proteome</keyword>
<dbReference type="AlphaFoldDB" id="A0A7X1L064"/>
<sequence>MNNTEKWVIQNTHGQLLQSFSIDPKQIRINWFRPDAPGKTKAGEKGPLNLLAESKGQVLLMALVSQVPTEFAGAKVVSLAEALSAISDLSSTDSMKNYPTCTNSVER</sequence>
<evidence type="ECO:0000313" key="1">
    <source>
        <dbReference type="EMBL" id="MBC2693217.1"/>
    </source>
</evidence>
<gene>
    <name evidence="1" type="ORF">H7995_25850</name>
</gene>
<accession>A0A7X1L064</accession>
<proteinExistence type="predicted"/>
<reference evidence="1 2" key="1">
    <citation type="submission" date="2020-08" db="EMBL/GenBank/DDBJ databases">
        <title>Pseudomonas sp. nov.</title>
        <authorList>
            <person name="Gieschler S."/>
            <person name="Fiedler G."/>
            <person name="Brinks E."/>
            <person name="Boehnlein C."/>
            <person name="Franz C.M.A.P."/>
            <person name="Kabisch J."/>
        </authorList>
    </citation>
    <scope>NUCLEOTIDE SEQUENCE [LARGE SCALE GENOMIC DNA]</scope>
    <source>
        <strain evidence="1 2">MBT-1</strain>
    </source>
</reference>
<dbReference type="Proteomes" id="UP000526003">
    <property type="component" value="Unassembled WGS sequence"/>
</dbReference>
<name>A0A7X1L064_9PSED</name>
<organism evidence="1 2">
    <name type="scientific">Pseudomonas kielensis</name>
    <dbReference type="NCBI Taxonomy" id="2762577"/>
    <lineage>
        <taxon>Bacteria</taxon>
        <taxon>Pseudomonadati</taxon>
        <taxon>Pseudomonadota</taxon>
        <taxon>Gammaproteobacteria</taxon>
        <taxon>Pseudomonadales</taxon>
        <taxon>Pseudomonadaceae</taxon>
        <taxon>Pseudomonas</taxon>
    </lineage>
</organism>
<protein>
    <submittedName>
        <fullName evidence="1">Uncharacterized protein</fullName>
    </submittedName>
</protein>